<keyword evidence="5" id="KW-1185">Reference proteome</keyword>
<feature type="domain" description="UFSP1/2/DUB catalytic" evidence="3">
    <location>
        <begin position="243"/>
        <end position="461"/>
    </location>
</feature>
<evidence type="ECO:0000256" key="2">
    <source>
        <dbReference type="SAM" id="MobiDB-lite"/>
    </source>
</evidence>
<feature type="compositionally biased region" description="Basic and acidic residues" evidence="2">
    <location>
        <begin position="85"/>
        <end position="97"/>
    </location>
</feature>
<dbReference type="EMBL" id="MU253761">
    <property type="protein sequence ID" value="KAG9247883.1"/>
    <property type="molecule type" value="Genomic_DNA"/>
</dbReference>
<evidence type="ECO:0000256" key="1">
    <source>
        <dbReference type="ARBA" id="ARBA00022801"/>
    </source>
</evidence>
<organism evidence="4 5">
    <name type="scientific">Calycina marina</name>
    <dbReference type="NCBI Taxonomy" id="1763456"/>
    <lineage>
        <taxon>Eukaryota</taxon>
        <taxon>Fungi</taxon>
        <taxon>Dikarya</taxon>
        <taxon>Ascomycota</taxon>
        <taxon>Pezizomycotina</taxon>
        <taxon>Leotiomycetes</taxon>
        <taxon>Helotiales</taxon>
        <taxon>Pezizellaceae</taxon>
        <taxon>Calycina</taxon>
    </lineage>
</organism>
<feature type="region of interest" description="Disordered" evidence="2">
    <location>
        <begin position="153"/>
        <end position="174"/>
    </location>
</feature>
<evidence type="ECO:0000259" key="3">
    <source>
        <dbReference type="Pfam" id="PF07910"/>
    </source>
</evidence>
<sequence length="462" mass="51657">MEEPISCPFCGHETNTDYLIMLHLEMFHPEGGDPSFVVKDDASIAAVLSIQDDMQYVSCPAEGCSEVIPLKALDSHINMHGAEYPSEKEGNDEDARPRSKRKRTDSPGGTFGKRLSQAFECLDDGERVKYEESDDQHAGQKAVWKNILNMRSPNAQTKNGAKTVMTPKESQRRLGRKELGPHAHEEKMPASLVKILAGDGETIMSNRKDANGKMRRVKICPNRTEGILPVVEQLLEQDRSVSFAYLCHPAVRHVSKLKKEGGFCGYRNIQMLCSYINTVKSQGHENLQDKIPSIFDIQEYIETAWDLGINSGGRAETGGIRGTRKYIGTPDAQAMCFSLGISCDAQAFKSTKNGPKAIDLLLDSVEAYFLGGATNLNPKIRRTSLPPLYFQHPGHSMTIAGFEKRRDGTRNLLCFDPIFHDSVQVTQKIGQTFECKSPADLLKAYRREAKYLRRHSEFEILK</sequence>
<name>A0A9P7Z949_9HELO</name>
<gene>
    <name evidence="4" type="ORF">BJ878DRAFT_413977</name>
</gene>
<evidence type="ECO:0000313" key="5">
    <source>
        <dbReference type="Proteomes" id="UP000887226"/>
    </source>
</evidence>
<comment type="caution">
    <text evidence="4">The sequence shown here is derived from an EMBL/GenBank/DDBJ whole genome shotgun (WGS) entry which is preliminary data.</text>
</comment>
<dbReference type="AlphaFoldDB" id="A0A9P7Z949"/>
<dbReference type="Gene3D" id="3.90.70.130">
    <property type="match status" value="1"/>
</dbReference>
<feature type="region of interest" description="Disordered" evidence="2">
    <location>
        <begin position="81"/>
        <end position="115"/>
    </location>
</feature>
<dbReference type="Pfam" id="PF07910">
    <property type="entry name" value="Peptidase_C78"/>
    <property type="match status" value="1"/>
</dbReference>
<dbReference type="InterPro" id="IPR012462">
    <property type="entry name" value="UFSP1/2_DUB_cat"/>
</dbReference>
<keyword evidence="1" id="KW-0378">Hydrolase</keyword>
<evidence type="ECO:0000313" key="4">
    <source>
        <dbReference type="EMBL" id="KAG9247883.1"/>
    </source>
</evidence>
<reference evidence="4" key="1">
    <citation type="journal article" date="2021" name="IMA Fungus">
        <title>Genomic characterization of three marine fungi, including Emericellopsis atlantica sp. nov. with signatures of a generalist lifestyle and marine biomass degradation.</title>
        <authorList>
            <person name="Hagestad O.C."/>
            <person name="Hou L."/>
            <person name="Andersen J.H."/>
            <person name="Hansen E.H."/>
            <person name="Altermark B."/>
            <person name="Li C."/>
            <person name="Kuhnert E."/>
            <person name="Cox R.J."/>
            <person name="Crous P.W."/>
            <person name="Spatafora J.W."/>
            <person name="Lail K."/>
            <person name="Amirebrahimi M."/>
            <person name="Lipzen A."/>
            <person name="Pangilinan J."/>
            <person name="Andreopoulos W."/>
            <person name="Hayes R.D."/>
            <person name="Ng V."/>
            <person name="Grigoriev I.V."/>
            <person name="Jackson S.A."/>
            <person name="Sutton T.D.S."/>
            <person name="Dobson A.D.W."/>
            <person name="Rama T."/>
        </authorList>
    </citation>
    <scope>NUCLEOTIDE SEQUENCE</scope>
    <source>
        <strain evidence="4">TRa3180A</strain>
    </source>
</reference>
<dbReference type="GO" id="GO:0016787">
    <property type="term" value="F:hydrolase activity"/>
    <property type="evidence" value="ECO:0007669"/>
    <property type="project" value="UniProtKB-KW"/>
</dbReference>
<accession>A0A9P7Z949</accession>
<dbReference type="Proteomes" id="UP000887226">
    <property type="component" value="Unassembled WGS sequence"/>
</dbReference>
<proteinExistence type="predicted"/>
<dbReference type="OrthoDB" id="288987at2759"/>
<protein>
    <submittedName>
        <fullName evidence="4">Peptidase family C78-domain-containing protein</fullName>
    </submittedName>
</protein>